<accession>A0ABP9H1F6</accession>
<keyword evidence="2" id="KW-0805">Transcription regulation</keyword>
<evidence type="ECO:0000256" key="2">
    <source>
        <dbReference type="ARBA" id="ARBA00023015"/>
    </source>
</evidence>
<dbReference type="RefSeq" id="WP_345675114.1">
    <property type="nucleotide sequence ID" value="NZ_BAABHS010000006.1"/>
</dbReference>
<evidence type="ECO:0000313" key="6">
    <source>
        <dbReference type="EMBL" id="GAA4958404.1"/>
    </source>
</evidence>
<feature type="domain" description="HTH lysR-type" evidence="5">
    <location>
        <begin position="7"/>
        <end position="64"/>
    </location>
</feature>
<comment type="caution">
    <text evidence="6">The sequence shown here is derived from an EMBL/GenBank/DDBJ whole genome shotgun (WGS) entry which is preliminary data.</text>
</comment>
<reference evidence="7" key="1">
    <citation type="journal article" date="2019" name="Int. J. Syst. Evol. Microbiol.">
        <title>The Global Catalogue of Microorganisms (GCM) 10K type strain sequencing project: providing services to taxonomists for standard genome sequencing and annotation.</title>
        <authorList>
            <consortium name="The Broad Institute Genomics Platform"/>
            <consortium name="The Broad Institute Genome Sequencing Center for Infectious Disease"/>
            <person name="Wu L."/>
            <person name="Ma J."/>
        </authorList>
    </citation>
    <scope>NUCLEOTIDE SEQUENCE [LARGE SCALE GENOMIC DNA]</scope>
    <source>
        <strain evidence="7">JCM 17986</strain>
    </source>
</reference>
<dbReference type="PANTHER" id="PTHR30346:SF0">
    <property type="entry name" value="HCA OPERON TRANSCRIPTIONAL ACTIVATOR HCAR"/>
    <property type="match status" value="1"/>
</dbReference>
<dbReference type="PANTHER" id="PTHR30346">
    <property type="entry name" value="TRANSCRIPTIONAL DUAL REGULATOR HCAR-RELATED"/>
    <property type="match status" value="1"/>
</dbReference>
<dbReference type="Pfam" id="PF00126">
    <property type="entry name" value="HTH_1"/>
    <property type="match status" value="1"/>
</dbReference>
<comment type="similarity">
    <text evidence="1">Belongs to the LysR transcriptional regulatory family.</text>
</comment>
<dbReference type="Pfam" id="PF03466">
    <property type="entry name" value="LysR_substrate"/>
    <property type="match status" value="1"/>
</dbReference>
<evidence type="ECO:0000256" key="1">
    <source>
        <dbReference type="ARBA" id="ARBA00009437"/>
    </source>
</evidence>
<keyword evidence="4" id="KW-0804">Transcription</keyword>
<name>A0ABP9H1F6_9ACTN</name>
<evidence type="ECO:0000259" key="5">
    <source>
        <dbReference type="PROSITE" id="PS50931"/>
    </source>
</evidence>
<dbReference type="Proteomes" id="UP001500466">
    <property type="component" value="Unassembled WGS sequence"/>
</dbReference>
<dbReference type="InterPro" id="IPR036388">
    <property type="entry name" value="WH-like_DNA-bd_sf"/>
</dbReference>
<dbReference type="SUPFAM" id="SSF53850">
    <property type="entry name" value="Periplasmic binding protein-like II"/>
    <property type="match status" value="1"/>
</dbReference>
<dbReference type="Gene3D" id="1.10.10.10">
    <property type="entry name" value="Winged helix-like DNA-binding domain superfamily/Winged helix DNA-binding domain"/>
    <property type="match status" value="1"/>
</dbReference>
<dbReference type="EMBL" id="BAABHS010000006">
    <property type="protein sequence ID" value="GAA4958404.1"/>
    <property type="molecule type" value="Genomic_DNA"/>
</dbReference>
<dbReference type="InterPro" id="IPR036390">
    <property type="entry name" value="WH_DNA-bd_sf"/>
</dbReference>
<protein>
    <submittedName>
        <fullName evidence="6">LysR family transcriptional regulator</fullName>
    </submittedName>
</protein>
<proteinExistence type="inferred from homology"/>
<organism evidence="6 7">
    <name type="scientific">Yinghuangia aomiensis</name>
    <dbReference type="NCBI Taxonomy" id="676205"/>
    <lineage>
        <taxon>Bacteria</taxon>
        <taxon>Bacillati</taxon>
        <taxon>Actinomycetota</taxon>
        <taxon>Actinomycetes</taxon>
        <taxon>Kitasatosporales</taxon>
        <taxon>Streptomycetaceae</taxon>
        <taxon>Yinghuangia</taxon>
    </lineage>
</organism>
<keyword evidence="7" id="KW-1185">Reference proteome</keyword>
<dbReference type="InterPro" id="IPR000847">
    <property type="entry name" value="LysR_HTH_N"/>
</dbReference>
<sequence length="321" mass="34306">MHPGPDLDLARVRAFAVTAELLHFGRAAEVLGITQQALSKRIARLEGELGAVLFDRGASAVSLTAAGEALTGPAARLLTAAGEFVAAARDTETRPLRLDVWGHLYAPMRTVAHVVDALPGVAVEPGSGRDLPGVADALLRGDTDLGFGRVHPIPGRRFAGLAHRLARLEPVDVLLAVGHPLAAADVLRPGDLADGVMWCPASLERLDFLRKFADRFGIARTEAGANLGLAHSIEHVRDHPDCFTLLPADVPLPDVPGVRAVPLAGPTPLYAWSLLWREADPHPQLGDVLAAFAEHGARRRWLEYDPDRDWLPDIEALDGVG</sequence>
<dbReference type="PRINTS" id="PR00039">
    <property type="entry name" value="HTHLYSR"/>
</dbReference>
<dbReference type="PROSITE" id="PS50931">
    <property type="entry name" value="HTH_LYSR"/>
    <property type="match status" value="1"/>
</dbReference>
<keyword evidence="3" id="KW-0238">DNA-binding</keyword>
<evidence type="ECO:0000256" key="3">
    <source>
        <dbReference type="ARBA" id="ARBA00023125"/>
    </source>
</evidence>
<evidence type="ECO:0000256" key="4">
    <source>
        <dbReference type="ARBA" id="ARBA00023163"/>
    </source>
</evidence>
<dbReference type="SUPFAM" id="SSF46785">
    <property type="entry name" value="Winged helix' DNA-binding domain"/>
    <property type="match status" value="1"/>
</dbReference>
<dbReference type="InterPro" id="IPR005119">
    <property type="entry name" value="LysR_subst-bd"/>
</dbReference>
<evidence type="ECO:0000313" key="7">
    <source>
        <dbReference type="Proteomes" id="UP001500466"/>
    </source>
</evidence>
<gene>
    <name evidence="6" type="ORF">GCM10023205_21290</name>
</gene>
<dbReference type="Gene3D" id="3.40.190.10">
    <property type="entry name" value="Periplasmic binding protein-like II"/>
    <property type="match status" value="2"/>
</dbReference>